<comment type="caution">
    <text evidence="1">The sequence shown here is derived from an EMBL/GenBank/DDBJ whole genome shotgun (WGS) entry which is preliminary data.</text>
</comment>
<gene>
    <name evidence="1" type="ORF">ISN44_As10g023510</name>
</gene>
<accession>A0A8T2A0G1</accession>
<dbReference type="Proteomes" id="UP000694251">
    <property type="component" value="Chromosome 10"/>
</dbReference>
<reference evidence="1 2" key="1">
    <citation type="submission" date="2020-12" db="EMBL/GenBank/DDBJ databases">
        <title>Concerted genomic and epigenomic changes stabilize Arabidopsis allopolyploids.</title>
        <authorList>
            <person name="Chen Z."/>
        </authorList>
    </citation>
    <scope>NUCLEOTIDE SEQUENCE [LARGE SCALE GENOMIC DNA]</scope>
    <source>
        <strain evidence="1">As9502</strain>
        <tissue evidence="1">Leaf</tissue>
    </source>
</reference>
<evidence type="ECO:0000313" key="1">
    <source>
        <dbReference type="EMBL" id="KAG7565704.1"/>
    </source>
</evidence>
<dbReference type="EMBL" id="JAEFBJ010000010">
    <property type="protein sequence ID" value="KAG7565704.1"/>
    <property type="molecule type" value="Genomic_DNA"/>
</dbReference>
<dbReference type="AlphaFoldDB" id="A0A8T2A0G1"/>
<proteinExistence type="predicted"/>
<name>A0A8T2A0G1_ARASU</name>
<keyword evidence="2" id="KW-1185">Reference proteome</keyword>
<protein>
    <submittedName>
        <fullName evidence="1">Uncharacterized protein</fullName>
    </submittedName>
</protein>
<evidence type="ECO:0000313" key="2">
    <source>
        <dbReference type="Proteomes" id="UP000694251"/>
    </source>
</evidence>
<organism evidence="1 2">
    <name type="scientific">Arabidopsis suecica</name>
    <name type="common">Swedish thale-cress</name>
    <name type="synonym">Cardaminopsis suecica</name>
    <dbReference type="NCBI Taxonomy" id="45249"/>
    <lineage>
        <taxon>Eukaryota</taxon>
        <taxon>Viridiplantae</taxon>
        <taxon>Streptophyta</taxon>
        <taxon>Embryophyta</taxon>
        <taxon>Tracheophyta</taxon>
        <taxon>Spermatophyta</taxon>
        <taxon>Magnoliopsida</taxon>
        <taxon>eudicotyledons</taxon>
        <taxon>Gunneridae</taxon>
        <taxon>Pentapetalae</taxon>
        <taxon>rosids</taxon>
        <taxon>malvids</taxon>
        <taxon>Brassicales</taxon>
        <taxon>Brassicaceae</taxon>
        <taxon>Camelineae</taxon>
        <taxon>Arabidopsis</taxon>
    </lineage>
</organism>
<sequence length="116" mass="12923">MRAPIGILSGTENYSDYADSDEYDADADYEFVEDAADDSDDLIFRRRQSVAASTPTPAFYRPRSSSVSRCSSMSPSFAASSCSSKCPFNKVEPLLFELIFVDVRKKPQLVFIKLDV</sequence>